<feature type="domain" description="UBC core" evidence="1">
    <location>
        <begin position="3"/>
        <end position="153"/>
    </location>
</feature>
<dbReference type="WBParaSite" id="Csp11.Scaffold629.g10926.t1">
    <property type="protein sequence ID" value="Csp11.Scaffold629.g10926.t1"/>
    <property type="gene ID" value="Csp11.Scaffold629.g10926"/>
</dbReference>
<sequence length="205" mass="23453">MTIARRRIQSELRGYFLDQTLDPGVKIEVRNGDFMNLKGIIKGVEGTPYEGGTFELEIKIGTDYPYKPPTIKFLTKIWHPHVNPFNGTICLEDADNGVWPVSMSVYKVLLLIQSWMTKIDDKQPIDVEILHQATNNTQVFNTTAEFWAIKFAGARKPASQELLKKVQLLTPVARNEVFAVIALSYHNWELPNDIHEETIQKYLAH</sequence>
<evidence type="ECO:0000259" key="1">
    <source>
        <dbReference type="PROSITE" id="PS50127"/>
    </source>
</evidence>
<evidence type="ECO:0000313" key="3">
    <source>
        <dbReference type="WBParaSite" id="Csp11.Scaffold629.g10926.t1"/>
    </source>
</evidence>
<proteinExistence type="predicted"/>
<dbReference type="PANTHER" id="PTHR24067">
    <property type="entry name" value="UBIQUITIN-CONJUGATING ENZYME E2"/>
    <property type="match status" value="1"/>
</dbReference>
<dbReference type="InterPro" id="IPR050113">
    <property type="entry name" value="Ub_conjugating_enzyme"/>
</dbReference>
<dbReference type="PROSITE" id="PS50127">
    <property type="entry name" value="UBC_2"/>
    <property type="match status" value="1"/>
</dbReference>
<organism evidence="2 3">
    <name type="scientific">Caenorhabditis tropicalis</name>
    <dbReference type="NCBI Taxonomy" id="1561998"/>
    <lineage>
        <taxon>Eukaryota</taxon>
        <taxon>Metazoa</taxon>
        <taxon>Ecdysozoa</taxon>
        <taxon>Nematoda</taxon>
        <taxon>Chromadorea</taxon>
        <taxon>Rhabditida</taxon>
        <taxon>Rhabditina</taxon>
        <taxon>Rhabditomorpha</taxon>
        <taxon>Rhabditoidea</taxon>
        <taxon>Rhabditidae</taxon>
        <taxon>Peloderinae</taxon>
        <taxon>Caenorhabditis</taxon>
    </lineage>
</organism>
<dbReference type="InterPro" id="IPR016135">
    <property type="entry name" value="UBQ-conjugating_enzyme/RWD"/>
</dbReference>
<dbReference type="SMART" id="SM00212">
    <property type="entry name" value="UBCc"/>
    <property type="match status" value="1"/>
</dbReference>
<reference evidence="3" key="1">
    <citation type="submission" date="2016-11" db="UniProtKB">
        <authorList>
            <consortium name="WormBaseParasite"/>
        </authorList>
    </citation>
    <scope>IDENTIFICATION</scope>
</reference>
<dbReference type="Gene3D" id="3.10.110.10">
    <property type="entry name" value="Ubiquitin Conjugating Enzyme"/>
    <property type="match status" value="1"/>
</dbReference>
<dbReference type="Proteomes" id="UP000095282">
    <property type="component" value="Unplaced"/>
</dbReference>
<evidence type="ECO:0000313" key="2">
    <source>
        <dbReference type="Proteomes" id="UP000095282"/>
    </source>
</evidence>
<dbReference type="STRING" id="1561998.A0A1I7TR33"/>
<dbReference type="GO" id="GO:0032446">
    <property type="term" value="P:protein modification by small protein conjugation"/>
    <property type="evidence" value="ECO:0007669"/>
    <property type="project" value="UniProtKB-ARBA"/>
</dbReference>
<dbReference type="InterPro" id="IPR000608">
    <property type="entry name" value="UBC"/>
</dbReference>
<protein>
    <submittedName>
        <fullName evidence="3">UBIQUITIN_CONJUGAT_2 domain-containing protein</fullName>
    </submittedName>
</protein>
<dbReference type="AlphaFoldDB" id="A0A1I7TR33"/>
<name>A0A1I7TR33_9PELO</name>
<accession>A0A1I7TR33</accession>
<dbReference type="eggNOG" id="KOG0418">
    <property type="taxonomic scope" value="Eukaryota"/>
</dbReference>
<keyword evidence="2" id="KW-1185">Reference proteome</keyword>
<dbReference type="Pfam" id="PF00179">
    <property type="entry name" value="UQ_con"/>
    <property type="match status" value="1"/>
</dbReference>
<dbReference type="SUPFAM" id="SSF54495">
    <property type="entry name" value="UBC-like"/>
    <property type="match status" value="1"/>
</dbReference>